<feature type="compositionally biased region" description="Basic and acidic residues" evidence="10">
    <location>
        <begin position="763"/>
        <end position="786"/>
    </location>
</feature>
<evidence type="ECO:0000256" key="2">
    <source>
        <dbReference type="ARBA" id="ARBA00009726"/>
    </source>
</evidence>
<evidence type="ECO:0000313" key="14">
    <source>
        <dbReference type="EMBL" id="ODV97104.1"/>
    </source>
</evidence>
<dbReference type="STRING" id="669874.A0A1E4TZE3"/>
<dbReference type="InterPro" id="IPR003439">
    <property type="entry name" value="ABC_transporter-like_ATP-bd"/>
</dbReference>
<name>A0A1E4TZE3_PACTA</name>
<dbReference type="PROSITE" id="PS50929">
    <property type="entry name" value="ABC_TM1F"/>
    <property type="match status" value="2"/>
</dbReference>
<evidence type="ECO:0008006" key="16">
    <source>
        <dbReference type="Google" id="ProtNLM"/>
    </source>
</evidence>
<keyword evidence="9" id="KW-0175">Coiled coil</keyword>
<feature type="transmembrane region" description="Helical" evidence="11">
    <location>
        <begin position="434"/>
        <end position="455"/>
    </location>
</feature>
<comment type="similarity">
    <text evidence="2">Belongs to the ABC transporter superfamily. ABCC family. Conjugate transporter (TC 3.A.1.208) subfamily.</text>
</comment>
<dbReference type="GO" id="GO:0008559">
    <property type="term" value="F:ABC-type xenobiotic transporter activity"/>
    <property type="evidence" value="ECO:0007669"/>
    <property type="project" value="TreeGrafter"/>
</dbReference>
<dbReference type="CDD" id="cd03250">
    <property type="entry name" value="ABCC_MRP_domain1"/>
    <property type="match status" value="1"/>
</dbReference>
<dbReference type="SUPFAM" id="SSF90123">
    <property type="entry name" value="ABC transporter transmembrane region"/>
    <property type="match status" value="2"/>
</dbReference>
<dbReference type="CDD" id="cd18606">
    <property type="entry name" value="ABC_6TM_YOR1_D2_like"/>
    <property type="match status" value="1"/>
</dbReference>
<feature type="transmembrane region" description="Helical" evidence="11">
    <location>
        <begin position="840"/>
        <end position="862"/>
    </location>
</feature>
<dbReference type="PANTHER" id="PTHR24223">
    <property type="entry name" value="ATP-BINDING CASSETTE SUB-FAMILY C"/>
    <property type="match status" value="1"/>
</dbReference>
<dbReference type="CDD" id="cd18597">
    <property type="entry name" value="ABC_6TM_YOR1_D1_like"/>
    <property type="match status" value="1"/>
</dbReference>
<dbReference type="Pfam" id="PF00664">
    <property type="entry name" value="ABC_membrane"/>
    <property type="match status" value="2"/>
</dbReference>
<keyword evidence="3" id="KW-0813">Transport</keyword>
<feature type="region of interest" description="Disordered" evidence="10">
    <location>
        <begin position="763"/>
        <end position="809"/>
    </location>
</feature>
<feature type="transmembrane region" description="Helical" evidence="11">
    <location>
        <begin position="207"/>
        <end position="229"/>
    </location>
</feature>
<keyword evidence="4 11" id="KW-0812">Transmembrane</keyword>
<dbReference type="Proteomes" id="UP000094236">
    <property type="component" value="Unassembled WGS sequence"/>
</dbReference>
<sequence>MAEDESSSIQVFEKEKNGKSHAMIEEAQPVEYMKQRRLFSFLFSKKVPPIPTPDERKPYPFRKANIIYKIFFWWLMPLMNTGYKRTLQQEDLWYLDGDLKIEEYYAIFEKRLAKRTQKAREAHLKLLEEKKKNGTFDPNEDNEFEFEYPRYSLVWALFDTFKWEYSLSIVFVALADVGFTLNPLLSKALIDFVEDRVLGYKTNIGHGVGYAIGCSALVSVSGILINHFFNLSTQVGAKSKATLTKAMLEKSFKLNAKGRHNYPASKITSMLGTDLSRVDLGIGFQPIAIVFPIPVAISIALLIVNIGVSSLAGIGIFIISTIIIALATKKLFSYRKKITKFTDSRINYMKELLNNVRIIKYYSWEPSYKETIADVRTSEMYNIFKLQILRNFLTAYAVCLPQISSMVSFLVMYAVDKNRSAGQIFASLSLFNVLSQQIMMLPLALATGSDALVGIDRVRGLLQSGEDDPKDRESSYVDVDELIEKKLAISVRNATFQWKTFEQIDESVSPSKEEEEKEKQIEREEERLNNINKQLSGNFDQSSSLSVKHTKFPGLKHLDFDIKQGEFIIITGIIGSGKSSLLNALAGFMDKEEGELKINGSLLLCGYPWIQNAPVKENILFDSEYDEKKYKDTIYACSLDADLDILPAGDRTEIGERGITLSGGQKARINLARAVYAVNDIILLDDVLSAVDARVGKHIMDNCFMGLLKDKTRILATHQLSMINSADRVIFLNGDGTVDIGTPDELLKSNAAFLNLMEFSNDEKNTEEEQKEMNDEEDKELKRQMTEKSLLNDNDEDDEESRKDFTSKTGEAQLIQKEERAINGISFSIYKNYVMAGSGALKAGMTPVFFFFVILATFFQLFTNTWLSFWTEEKFPGRSSGFYIGLYVAFTCLTIIFVSTEFSLIVFITNKASKLLNIAAVTNLLHAPMSFFDTTPIGRILNRFTKDTDALDNEISQQLRLFIYPTANVCGVLILCIIYLPWFAIAVPFLVALFIGFANFYQASSREIKRLEALARSFVYNNFNETLGGMTTIKSFKAESRFLIKNNLYINRMNEAYFISLSNQRWLGIHLDLVASAFALIIALLSVTRQFQISAASVGLLVSYVMQIAGQLSLLIRAMTQVENEMNSVERLDYYAFHLPSEAPFDIPETAPPPTWPQHGVVEFKNVSLAYRPGLPLVLNNISFSVKAGEKIGICGRTGAGKSSIMTALYRLAELANGEINIDGINIAKIGLNSLRSKLSIIPQDPVLFRGNIRKNLDPFNKHNDDELWGALRRSGLIEESELSKVKCQALTDPQLHKFHLDQVVEDDGSNFSLGEKQLIALARAVVRNSKILILDEATSSVDYETDAKIQKTIVQEFSSCTILCIAHRLKTIVDYDRILVLDKGQVQQFNTPWVLFNKEGIFQKMCERSKITALDFNRKS</sequence>
<organism evidence="14 15">
    <name type="scientific">Pachysolen tannophilus NRRL Y-2460</name>
    <dbReference type="NCBI Taxonomy" id="669874"/>
    <lineage>
        <taxon>Eukaryota</taxon>
        <taxon>Fungi</taxon>
        <taxon>Dikarya</taxon>
        <taxon>Ascomycota</taxon>
        <taxon>Saccharomycotina</taxon>
        <taxon>Pichiomycetes</taxon>
        <taxon>Pachysolenaceae</taxon>
        <taxon>Pachysolen</taxon>
    </lineage>
</organism>
<dbReference type="Pfam" id="PF00005">
    <property type="entry name" value="ABC_tran"/>
    <property type="match status" value="2"/>
</dbReference>
<accession>A0A1E4TZE3</accession>
<comment type="subcellular location">
    <subcellularLocation>
        <location evidence="1">Membrane</location>
        <topology evidence="1">Multi-pass membrane protein</topology>
    </subcellularLocation>
</comment>
<dbReference type="GO" id="GO:0016887">
    <property type="term" value="F:ATP hydrolysis activity"/>
    <property type="evidence" value="ECO:0007669"/>
    <property type="project" value="InterPro"/>
</dbReference>
<evidence type="ECO:0000256" key="4">
    <source>
        <dbReference type="ARBA" id="ARBA00022692"/>
    </source>
</evidence>
<evidence type="ECO:0000256" key="3">
    <source>
        <dbReference type="ARBA" id="ARBA00022448"/>
    </source>
</evidence>
<dbReference type="Gene3D" id="1.20.1560.10">
    <property type="entry name" value="ABC transporter type 1, transmembrane domain"/>
    <property type="match status" value="2"/>
</dbReference>
<dbReference type="InterPro" id="IPR011527">
    <property type="entry name" value="ABC1_TM_dom"/>
</dbReference>
<feature type="transmembrane region" description="Helical" evidence="11">
    <location>
        <begin position="1093"/>
        <end position="1116"/>
    </location>
</feature>
<evidence type="ECO:0000256" key="6">
    <source>
        <dbReference type="ARBA" id="ARBA00022840"/>
    </source>
</evidence>
<feature type="domain" description="ABC transporter" evidence="12">
    <location>
        <begin position="1162"/>
        <end position="1409"/>
    </location>
</feature>
<dbReference type="FunFam" id="1.20.1560.10:FF:000010">
    <property type="entry name" value="Multidrug resistance-associated ABC transporter"/>
    <property type="match status" value="1"/>
</dbReference>
<keyword evidence="6" id="KW-0067">ATP-binding</keyword>
<dbReference type="FunFam" id="3.40.50.300:FF:001750">
    <property type="entry name" value="ATP-binding cassette transporter"/>
    <property type="match status" value="1"/>
</dbReference>
<dbReference type="InterPro" id="IPR017871">
    <property type="entry name" value="ABC_transporter-like_CS"/>
</dbReference>
<evidence type="ECO:0000256" key="9">
    <source>
        <dbReference type="SAM" id="Coils"/>
    </source>
</evidence>
<evidence type="ECO:0000256" key="10">
    <source>
        <dbReference type="SAM" id="MobiDB-lite"/>
    </source>
</evidence>
<feature type="coiled-coil region" evidence="9">
    <location>
        <begin position="511"/>
        <end position="538"/>
    </location>
</feature>
<feature type="transmembrane region" description="Helical" evidence="11">
    <location>
        <begin position="882"/>
        <end position="908"/>
    </location>
</feature>
<feature type="transmembrane region" description="Helical" evidence="11">
    <location>
        <begin position="299"/>
        <end position="327"/>
    </location>
</feature>
<dbReference type="SUPFAM" id="SSF52540">
    <property type="entry name" value="P-loop containing nucleoside triphosphate hydrolases"/>
    <property type="match status" value="2"/>
</dbReference>
<dbReference type="InterPro" id="IPR027417">
    <property type="entry name" value="P-loop_NTPase"/>
</dbReference>
<evidence type="ECO:0000256" key="1">
    <source>
        <dbReference type="ARBA" id="ARBA00004141"/>
    </source>
</evidence>
<feature type="transmembrane region" description="Helical" evidence="11">
    <location>
        <begin position="961"/>
        <end position="980"/>
    </location>
</feature>
<feature type="domain" description="ABC transporter" evidence="12">
    <location>
        <begin position="526"/>
        <end position="759"/>
    </location>
</feature>
<dbReference type="Gene3D" id="3.40.50.300">
    <property type="entry name" value="P-loop containing nucleotide triphosphate hydrolases"/>
    <property type="match status" value="2"/>
</dbReference>
<gene>
    <name evidence="14" type="ORF">PACTADRAFT_48860</name>
</gene>
<keyword evidence="7 11" id="KW-1133">Transmembrane helix</keyword>
<keyword evidence="15" id="KW-1185">Reference proteome</keyword>
<dbReference type="GO" id="GO:0005524">
    <property type="term" value="F:ATP binding"/>
    <property type="evidence" value="ECO:0007669"/>
    <property type="project" value="UniProtKB-KW"/>
</dbReference>
<dbReference type="OrthoDB" id="6500128at2759"/>
<feature type="domain" description="ABC transmembrane type-1" evidence="13">
    <location>
        <begin position="850"/>
        <end position="1124"/>
    </location>
</feature>
<dbReference type="InterPro" id="IPR050173">
    <property type="entry name" value="ABC_transporter_C-like"/>
</dbReference>
<evidence type="ECO:0000256" key="7">
    <source>
        <dbReference type="ARBA" id="ARBA00022989"/>
    </source>
</evidence>
<dbReference type="GO" id="GO:0005886">
    <property type="term" value="C:plasma membrane"/>
    <property type="evidence" value="ECO:0007669"/>
    <property type="project" value="TreeGrafter"/>
</dbReference>
<dbReference type="InterPro" id="IPR003593">
    <property type="entry name" value="AAA+_ATPase"/>
</dbReference>
<keyword evidence="5" id="KW-0547">Nucleotide-binding</keyword>
<dbReference type="PANTHER" id="PTHR24223:SF456">
    <property type="entry name" value="MULTIDRUG RESISTANCE-ASSOCIATED PROTEIN LETHAL(2)03659"/>
    <property type="match status" value="1"/>
</dbReference>
<dbReference type="PROSITE" id="PS50893">
    <property type="entry name" value="ABC_TRANSPORTER_2"/>
    <property type="match status" value="2"/>
</dbReference>
<feature type="transmembrane region" description="Helical" evidence="11">
    <location>
        <begin position="1066"/>
        <end position="1087"/>
    </location>
</feature>
<feature type="transmembrane region" description="Helical" evidence="11">
    <location>
        <begin position="393"/>
        <end position="414"/>
    </location>
</feature>
<evidence type="ECO:0000259" key="13">
    <source>
        <dbReference type="PROSITE" id="PS50929"/>
    </source>
</evidence>
<dbReference type="FunFam" id="3.40.50.300:FF:000565">
    <property type="entry name" value="ABC bile acid transporter"/>
    <property type="match status" value="1"/>
</dbReference>
<evidence type="ECO:0000256" key="5">
    <source>
        <dbReference type="ARBA" id="ARBA00022741"/>
    </source>
</evidence>
<proteinExistence type="inferred from homology"/>
<protein>
    <recommendedName>
        <fullName evidence="16">Oligomycin resistance ATP-dependent permease YOR1</fullName>
    </recommendedName>
</protein>
<evidence type="ECO:0000256" key="11">
    <source>
        <dbReference type="SAM" id="Phobius"/>
    </source>
</evidence>
<dbReference type="EMBL" id="KV454012">
    <property type="protein sequence ID" value="ODV97104.1"/>
    <property type="molecule type" value="Genomic_DNA"/>
</dbReference>
<evidence type="ECO:0000313" key="15">
    <source>
        <dbReference type="Proteomes" id="UP000094236"/>
    </source>
</evidence>
<keyword evidence="8 11" id="KW-0472">Membrane</keyword>
<dbReference type="PROSITE" id="PS00211">
    <property type="entry name" value="ABC_TRANSPORTER_1"/>
    <property type="match status" value="2"/>
</dbReference>
<reference evidence="15" key="1">
    <citation type="submission" date="2016-05" db="EMBL/GenBank/DDBJ databases">
        <title>Comparative genomics of biotechnologically important yeasts.</title>
        <authorList>
            <consortium name="DOE Joint Genome Institute"/>
            <person name="Riley R."/>
            <person name="Haridas S."/>
            <person name="Wolfe K.H."/>
            <person name="Lopes M.R."/>
            <person name="Hittinger C.T."/>
            <person name="Goker M."/>
            <person name="Salamov A."/>
            <person name="Wisecaver J."/>
            <person name="Long T.M."/>
            <person name="Aerts A.L."/>
            <person name="Barry K."/>
            <person name="Choi C."/>
            <person name="Clum A."/>
            <person name="Coughlan A.Y."/>
            <person name="Deshpande S."/>
            <person name="Douglass A.P."/>
            <person name="Hanson S.J."/>
            <person name="Klenk H.-P."/>
            <person name="Labutti K."/>
            <person name="Lapidus A."/>
            <person name="Lindquist E."/>
            <person name="Lipzen A."/>
            <person name="Meier-Kolthoff J.P."/>
            <person name="Ohm R.A."/>
            <person name="Otillar R.P."/>
            <person name="Pangilinan J."/>
            <person name="Peng Y."/>
            <person name="Rokas A."/>
            <person name="Rosa C.A."/>
            <person name="Scheuner C."/>
            <person name="Sibirny A.A."/>
            <person name="Slot J.C."/>
            <person name="Stielow J.B."/>
            <person name="Sun H."/>
            <person name="Kurtzman C.P."/>
            <person name="Blackwell M."/>
            <person name="Grigoriev I.V."/>
            <person name="Jeffries T.W."/>
        </authorList>
    </citation>
    <scope>NUCLEOTIDE SEQUENCE [LARGE SCALE GENOMIC DNA]</scope>
    <source>
        <strain evidence="15">NRRL Y-2460</strain>
    </source>
</reference>
<feature type="domain" description="ABC transmembrane type-1" evidence="13">
    <location>
        <begin position="167"/>
        <end position="450"/>
    </location>
</feature>
<dbReference type="InterPro" id="IPR036640">
    <property type="entry name" value="ABC1_TM_sf"/>
</dbReference>
<evidence type="ECO:0000259" key="12">
    <source>
        <dbReference type="PROSITE" id="PS50893"/>
    </source>
</evidence>
<dbReference type="CDD" id="cd03244">
    <property type="entry name" value="ABCC_MRP_domain2"/>
    <property type="match status" value="1"/>
</dbReference>
<dbReference type="SMART" id="SM00382">
    <property type="entry name" value="AAA"/>
    <property type="match status" value="2"/>
</dbReference>
<evidence type="ECO:0000256" key="8">
    <source>
        <dbReference type="ARBA" id="ARBA00023136"/>
    </source>
</evidence>